<dbReference type="AlphaFoldDB" id="A0A1H1Q6Z3"/>
<proteinExistence type="predicted"/>
<reference evidence="1 2" key="1">
    <citation type="submission" date="2016-10" db="EMBL/GenBank/DDBJ databases">
        <authorList>
            <person name="de Groot N.N."/>
        </authorList>
    </citation>
    <scope>NUCLEOTIDE SEQUENCE [LARGE SCALE GENOMIC DNA]</scope>
    <source>
        <strain evidence="1 2">DSM 21800</strain>
    </source>
</reference>
<gene>
    <name evidence="1" type="ORF">SAMN04489812_1161</name>
</gene>
<dbReference type="RefSeq" id="WP_231920192.1">
    <property type="nucleotide sequence ID" value="NZ_LT629772.1"/>
</dbReference>
<dbReference type="STRING" id="630515.SAMN04489812_1161"/>
<dbReference type="Proteomes" id="UP000199103">
    <property type="component" value="Chromosome I"/>
</dbReference>
<keyword evidence="2" id="KW-1185">Reference proteome</keyword>
<accession>A0A1H1Q6Z3</accession>
<evidence type="ECO:0008006" key="3">
    <source>
        <dbReference type="Google" id="ProtNLM"/>
    </source>
</evidence>
<sequence>MPVSNVDHDELVRIYGPWRKRTPADVAELLADYQGRWWVAGGWSLETFSGVPRDHGDVDPSIPRSELGLLRRYLAGRIDLWSADQETLRILLPGDVGADDHLVPDSCENVWARRSGGDPWEYDIILMTTVGDRWVFKRDARTSLPLDEIVWTQDGVNYLRPEIQLLHKAAGLRPKDQADFEAVRPLLDAGARHWLREAIALTHPGHRWLADL</sequence>
<dbReference type="Gene3D" id="3.30.460.40">
    <property type="match status" value="1"/>
</dbReference>
<name>A0A1H1Q6Z3_9ACTN</name>
<dbReference type="EMBL" id="LT629772">
    <property type="protein sequence ID" value="SDS19170.1"/>
    <property type="molecule type" value="Genomic_DNA"/>
</dbReference>
<protein>
    <recommendedName>
        <fullName evidence="3">Aminoglycoside-2''-adenylyltransferase</fullName>
    </recommendedName>
</protein>
<evidence type="ECO:0000313" key="2">
    <source>
        <dbReference type="Proteomes" id="UP000199103"/>
    </source>
</evidence>
<organism evidence="1 2">
    <name type="scientific">Microlunatus soli</name>
    <dbReference type="NCBI Taxonomy" id="630515"/>
    <lineage>
        <taxon>Bacteria</taxon>
        <taxon>Bacillati</taxon>
        <taxon>Actinomycetota</taxon>
        <taxon>Actinomycetes</taxon>
        <taxon>Propionibacteriales</taxon>
        <taxon>Propionibacteriaceae</taxon>
        <taxon>Microlunatus</taxon>
    </lineage>
</organism>
<evidence type="ECO:0000313" key="1">
    <source>
        <dbReference type="EMBL" id="SDS19170.1"/>
    </source>
</evidence>